<accession>K0NI28</accession>
<protein>
    <recommendedName>
        <fullName evidence="4">Peptidyl-prolyl cis-trans isomerase</fullName>
        <shortName evidence="4">PPIase</shortName>
        <ecNumber evidence="4">5.2.1.8</ecNumber>
    </recommendedName>
</protein>
<dbReference type="OrthoDB" id="9807797at2"/>
<comment type="function">
    <text evidence="4">PPIases accelerate the folding of proteins. It catalyzes the cis-trans isomerization of proline imidic peptide bonds in oligopeptides.</text>
</comment>
<feature type="domain" description="PPIase cyclophilin-type" evidence="5">
    <location>
        <begin position="56"/>
        <end position="186"/>
    </location>
</feature>
<organism evidence="6 7">
    <name type="scientific">Desulfobacula toluolica (strain DSM 7467 / Tol2)</name>
    <dbReference type="NCBI Taxonomy" id="651182"/>
    <lineage>
        <taxon>Bacteria</taxon>
        <taxon>Pseudomonadati</taxon>
        <taxon>Thermodesulfobacteriota</taxon>
        <taxon>Desulfobacteria</taxon>
        <taxon>Desulfobacterales</taxon>
        <taxon>Desulfobacteraceae</taxon>
        <taxon>Desulfobacula</taxon>
    </lineage>
</organism>
<dbReference type="InterPro" id="IPR020892">
    <property type="entry name" value="Cyclophilin-type_PPIase_CS"/>
</dbReference>
<dbReference type="HOGENOM" id="CLU_012062_16_4_7"/>
<reference evidence="6 7" key="1">
    <citation type="journal article" date="2013" name="Environ. Microbiol.">
        <title>Complete genome, catabolic sub-proteomes and key-metabolites of Desulfobacula toluolica Tol2, a marine, aromatic compound-degrading, sulfate-reducing bacterium.</title>
        <authorList>
            <person name="Wohlbrand L."/>
            <person name="Jacob J.H."/>
            <person name="Kube M."/>
            <person name="Mussmann M."/>
            <person name="Jarling R."/>
            <person name="Beck A."/>
            <person name="Amann R."/>
            <person name="Wilkes H."/>
            <person name="Reinhardt R."/>
            <person name="Rabus R."/>
        </authorList>
    </citation>
    <scope>NUCLEOTIDE SEQUENCE [LARGE SCALE GENOMIC DNA]</scope>
    <source>
        <strain evidence="7">DSM 7467 / Tol2</strain>
    </source>
</reference>
<name>K0NI28_DESTT</name>
<evidence type="ECO:0000313" key="7">
    <source>
        <dbReference type="Proteomes" id="UP000007347"/>
    </source>
</evidence>
<dbReference type="InterPro" id="IPR002130">
    <property type="entry name" value="Cyclophilin-type_PPIase_dom"/>
</dbReference>
<evidence type="ECO:0000256" key="2">
    <source>
        <dbReference type="ARBA" id="ARBA00023110"/>
    </source>
</evidence>
<comment type="similarity">
    <text evidence="1 4">Belongs to the cyclophilin-type PPIase family.</text>
</comment>
<dbReference type="Proteomes" id="UP000007347">
    <property type="component" value="Chromosome"/>
</dbReference>
<dbReference type="PROSITE" id="PS50072">
    <property type="entry name" value="CSA_PPIASE_2"/>
    <property type="match status" value="1"/>
</dbReference>
<dbReference type="PROSITE" id="PS00170">
    <property type="entry name" value="CSA_PPIASE_1"/>
    <property type="match status" value="1"/>
</dbReference>
<proteinExistence type="inferred from homology"/>
<evidence type="ECO:0000256" key="4">
    <source>
        <dbReference type="RuleBase" id="RU363019"/>
    </source>
</evidence>
<dbReference type="AlphaFoldDB" id="K0NI28"/>
<dbReference type="EMBL" id="FO203503">
    <property type="protein sequence ID" value="CCK79468.1"/>
    <property type="molecule type" value="Genomic_DNA"/>
</dbReference>
<keyword evidence="3 4" id="KW-0413">Isomerase</keyword>
<evidence type="ECO:0000259" key="5">
    <source>
        <dbReference type="PROSITE" id="PS50072"/>
    </source>
</evidence>
<dbReference type="KEGG" id="dto:TOL2_C13050"/>
<dbReference type="Gene3D" id="2.40.100.10">
    <property type="entry name" value="Cyclophilin-like"/>
    <property type="match status" value="1"/>
</dbReference>
<keyword evidence="2 4" id="KW-0697">Rotamase</keyword>
<dbReference type="GO" id="GO:0003755">
    <property type="term" value="F:peptidyl-prolyl cis-trans isomerase activity"/>
    <property type="evidence" value="ECO:0007669"/>
    <property type="project" value="UniProtKB-UniRule"/>
</dbReference>
<evidence type="ECO:0000313" key="6">
    <source>
        <dbReference type="EMBL" id="CCK79468.1"/>
    </source>
</evidence>
<dbReference type="InterPro" id="IPR044666">
    <property type="entry name" value="Cyclophilin_A-like"/>
</dbReference>
<dbReference type="CDD" id="cd00317">
    <property type="entry name" value="cyclophilin"/>
    <property type="match status" value="1"/>
</dbReference>
<dbReference type="PATRIC" id="fig|651182.5.peg.1572"/>
<dbReference type="Pfam" id="PF00160">
    <property type="entry name" value="Pro_isomerase"/>
    <property type="match status" value="1"/>
</dbReference>
<dbReference type="STRING" id="651182.TOL2_C13050"/>
<keyword evidence="7" id="KW-1185">Reference proteome</keyword>
<evidence type="ECO:0000256" key="1">
    <source>
        <dbReference type="ARBA" id="ARBA00007365"/>
    </source>
</evidence>
<dbReference type="EC" id="5.2.1.8" evidence="4"/>
<dbReference type="GO" id="GO:0006457">
    <property type="term" value="P:protein folding"/>
    <property type="evidence" value="ECO:0007669"/>
    <property type="project" value="InterPro"/>
</dbReference>
<evidence type="ECO:0000256" key="3">
    <source>
        <dbReference type="ARBA" id="ARBA00023235"/>
    </source>
</evidence>
<comment type="catalytic activity">
    <reaction evidence="4">
        <text>[protein]-peptidylproline (omega=180) = [protein]-peptidylproline (omega=0)</text>
        <dbReference type="Rhea" id="RHEA:16237"/>
        <dbReference type="Rhea" id="RHEA-COMP:10747"/>
        <dbReference type="Rhea" id="RHEA-COMP:10748"/>
        <dbReference type="ChEBI" id="CHEBI:83833"/>
        <dbReference type="ChEBI" id="CHEBI:83834"/>
        <dbReference type="EC" id="5.2.1.8"/>
    </reaction>
</comment>
<dbReference type="PRINTS" id="PR00153">
    <property type="entry name" value="CSAPPISMRASE"/>
</dbReference>
<dbReference type="PANTHER" id="PTHR45625">
    <property type="entry name" value="PEPTIDYL-PROLYL CIS-TRANS ISOMERASE-RELATED"/>
    <property type="match status" value="1"/>
</dbReference>
<sequence length="221" mass="24103">MEKKMISGKKIFTGVSVVLFLFLIPCSVFSQDLSTQDLIVQDLKDGLYAQFDTDKGRILAVLYYDRVPLTVINFAGLAQGTIASSQGTSKKYYDGLIFHRVIKDFMIQGGDPTGTGRGGPGYRFADEFVAGLKHDSPGILSMANAGPGTNGSQFFITHKATPWLDNKHTVFGKVITGQDVVNKIEKGDRINTLTIIRVGEKAKAFKTDQASFDAAVNKIKN</sequence>
<dbReference type="SUPFAM" id="SSF50891">
    <property type="entry name" value="Cyclophilin-like"/>
    <property type="match status" value="1"/>
</dbReference>
<dbReference type="InterPro" id="IPR029000">
    <property type="entry name" value="Cyclophilin-like_dom_sf"/>
</dbReference>
<dbReference type="PANTHER" id="PTHR45625:SF4">
    <property type="entry name" value="PEPTIDYLPROLYL ISOMERASE DOMAIN AND WD REPEAT-CONTAINING PROTEIN 1"/>
    <property type="match status" value="1"/>
</dbReference>
<gene>
    <name evidence="6" type="ordered locus">TOL2_C13050</name>
</gene>